<dbReference type="Pfam" id="PF00480">
    <property type="entry name" value="ROK"/>
    <property type="match status" value="1"/>
</dbReference>
<dbReference type="Gene3D" id="3.30.420.40">
    <property type="match status" value="2"/>
</dbReference>
<dbReference type="RefSeq" id="WP_395418578.1">
    <property type="nucleotide sequence ID" value="NZ_JBIPKE010000019.1"/>
</dbReference>
<evidence type="ECO:0000313" key="2">
    <source>
        <dbReference type="EMBL" id="MFH6985108.1"/>
    </source>
</evidence>
<protein>
    <submittedName>
        <fullName evidence="2">ROK family protein</fullName>
    </submittedName>
</protein>
<keyword evidence="3" id="KW-1185">Reference proteome</keyword>
<dbReference type="InterPro" id="IPR043129">
    <property type="entry name" value="ATPase_NBD"/>
</dbReference>
<dbReference type="EMBL" id="JBIPKE010000019">
    <property type="protein sequence ID" value="MFH6985108.1"/>
    <property type="molecule type" value="Genomic_DNA"/>
</dbReference>
<dbReference type="PANTHER" id="PTHR18964">
    <property type="entry name" value="ROK (REPRESSOR, ORF, KINASE) FAMILY"/>
    <property type="match status" value="1"/>
</dbReference>
<dbReference type="PANTHER" id="PTHR18964:SF149">
    <property type="entry name" value="BIFUNCTIONAL UDP-N-ACETYLGLUCOSAMINE 2-EPIMERASE_N-ACETYLMANNOSAMINE KINASE"/>
    <property type="match status" value="1"/>
</dbReference>
<evidence type="ECO:0000313" key="3">
    <source>
        <dbReference type="Proteomes" id="UP001610063"/>
    </source>
</evidence>
<sequence length="296" mass="32436">MTIGVDLGATQIRAAICQGDRLEHKRQTLLENKDVLEKTLDQISDFLSPLINSNTDGIGIGVPAVVDIPTGTVYNSNNISSWKRVELKRELEMRFGLPVHVNNDANCFAYGTYKYGLEDPCENMVGITLGTGIGIGLVLNGRPYFGSNCGAGELGILRYLDARYEDFSSSGFFVTQHQTTAQAANEAAAGGDGEVTEVWREYGDHLGQFVKMVLAAYDPEVIAFGGSISKAFPLFEGDLKSALSDFPFPETVRRLKLVTMDQQDLAILGAAALWDEYERLDRSALDWKRGSEITHP</sequence>
<dbReference type="SUPFAM" id="SSF53067">
    <property type="entry name" value="Actin-like ATPase domain"/>
    <property type="match status" value="1"/>
</dbReference>
<comment type="similarity">
    <text evidence="1">Belongs to the ROK (NagC/XylR) family.</text>
</comment>
<dbReference type="CDD" id="cd23763">
    <property type="entry name" value="ASKHA_ATPase_ROK"/>
    <property type="match status" value="1"/>
</dbReference>
<name>A0ABW7NC24_9BACT</name>
<comment type="caution">
    <text evidence="2">The sequence shown here is derived from an EMBL/GenBank/DDBJ whole genome shotgun (WGS) entry which is preliminary data.</text>
</comment>
<gene>
    <name evidence="2" type="ORF">ACHKAR_16770</name>
</gene>
<reference evidence="2 3" key="1">
    <citation type="journal article" date="2013" name="Int. J. Syst. Evol. Microbiol.">
        <title>Marinoscillum luteum sp. nov., isolated from marine sediment.</title>
        <authorList>
            <person name="Cha I.T."/>
            <person name="Park S.J."/>
            <person name="Kim S.J."/>
            <person name="Kim J.G."/>
            <person name="Jung M.Y."/>
            <person name="Shin K.S."/>
            <person name="Kwon K.K."/>
            <person name="Yang S.H."/>
            <person name="Seo Y.S."/>
            <person name="Rhee S.K."/>
        </authorList>
    </citation>
    <scope>NUCLEOTIDE SEQUENCE [LARGE SCALE GENOMIC DNA]</scope>
    <source>
        <strain evidence="2 3">KCTC 23939</strain>
    </source>
</reference>
<dbReference type="Proteomes" id="UP001610063">
    <property type="component" value="Unassembled WGS sequence"/>
</dbReference>
<proteinExistence type="inferred from homology"/>
<organism evidence="2 3">
    <name type="scientific">Marinoscillum luteum</name>
    <dbReference type="NCBI Taxonomy" id="861051"/>
    <lineage>
        <taxon>Bacteria</taxon>
        <taxon>Pseudomonadati</taxon>
        <taxon>Bacteroidota</taxon>
        <taxon>Cytophagia</taxon>
        <taxon>Cytophagales</taxon>
        <taxon>Reichenbachiellaceae</taxon>
        <taxon>Marinoscillum</taxon>
    </lineage>
</organism>
<accession>A0ABW7NC24</accession>
<dbReference type="InterPro" id="IPR000600">
    <property type="entry name" value="ROK"/>
</dbReference>
<evidence type="ECO:0000256" key="1">
    <source>
        <dbReference type="ARBA" id="ARBA00006479"/>
    </source>
</evidence>